<dbReference type="InterPro" id="IPR011047">
    <property type="entry name" value="Quinoprotein_ADH-like_sf"/>
</dbReference>
<sequence>MALSGVTHKKAPTTHQAGHDVNLCADASGTNEVNFVSYGGDSIIHVWSLAGDVLEPVIERSYDGKKESKMVPGPLTWTGDYIYVADNKKTSDSSAENTVWRFDLETLTAPRRVDERYPSSITSLNASEDGNFVICSSKEMLRSLHIAVAGRSYDAESFPTDSVRATAVDPLSQIFAVLTSAGKLMFFPVQKDSSKDTGCMQSLDVPSFSDSPKLKFSLCFSRDSDQLYVPSKGKVVIFRRDGTNEWEEASPLSYPINEQLCLCALSKGGRFLAVTTASNKVVVWDVEASIPRISSSFVYGNGKGSISSIIWNPADDEEVSLIVGDSEGKITVLSDFHSVIDGLSNDNDVMAFDDENTMDFDDIPVRMNRTIAPLDDDEDDGVSIGAIKAEYSQEDELVPLEAPMARATTVVEYNPPTVPAPFVSGAAPLRLKRRILKRNEHGSITSFDDSEMSQLEIRFHNTALFHPIDLNNETSRYVYGDLSTKAVALASARDGSTPSELYVHHIASTDADLNKSKWSVQLSGKESIQLVALGERFVAVYTSYGFIRIFSLAGTQRVVFSHPGPVLTMCATRNMLTVMSISGGAYFVGKYREPHYNVTASLYTVELRDAGLPVLTQQIPVSITPGSELAWAGYSTTGALCTMDSECCIRMLSASAMWVPILVARDELLQNEADYLWPIAVMEDKVQYFLCTDNLKYPEVSRKDVRMASWQVPMLAKGSQTSEVEGSLMLRDLLVGLSSSSEAANVKKQLSADVRKLFLYTLASGFEGRASELAWLASTEKDVKNICQLVSNNREKLRLRDQFCDKIAEIGRQALNRREEQTQEVERRGTRVSAVPESYVAEAGAHSAFKPKLRGSSSRVPKRHFEDDVRERLIRESVPGMSEPSTPVAPTSADFSQPATPMSSGNPFASKGSARPTLNDSIDSIFDVISAPSTAKRPKKDDKTMAPIQKQTRLSFPVASSTPASNGDENAFPKMDRWVADNSERLKLDYETSTEADGKSFEAYALTRYRNAKKAAKA</sequence>
<feature type="compositionally biased region" description="Polar residues" evidence="1">
    <location>
        <begin position="953"/>
        <end position="968"/>
    </location>
</feature>
<gene>
    <name evidence="3" type="ORF">QR680_005170</name>
</gene>
<dbReference type="InterPro" id="IPR022100">
    <property type="entry name" value="WDHD1/CFT4_beta-prop_2nd"/>
</dbReference>
<organism evidence="3 4">
    <name type="scientific">Steinernema hermaphroditum</name>
    <dbReference type="NCBI Taxonomy" id="289476"/>
    <lineage>
        <taxon>Eukaryota</taxon>
        <taxon>Metazoa</taxon>
        <taxon>Ecdysozoa</taxon>
        <taxon>Nematoda</taxon>
        <taxon>Chromadorea</taxon>
        <taxon>Rhabditida</taxon>
        <taxon>Tylenchina</taxon>
        <taxon>Panagrolaimomorpha</taxon>
        <taxon>Strongyloidoidea</taxon>
        <taxon>Steinernematidae</taxon>
        <taxon>Steinernema</taxon>
    </lineage>
</organism>
<dbReference type="Pfam" id="PF12341">
    <property type="entry name" value="Mcl1_mid"/>
    <property type="match status" value="1"/>
</dbReference>
<feature type="compositionally biased region" description="Polar residues" evidence="1">
    <location>
        <begin position="883"/>
        <end position="907"/>
    </location>
</feature>
<evidence type="ECO:0000313" key="3">
    <source>
        <dbReference type="EMBL" id="KAK0410518.1"/>
    </source>
</evidence>
<dbReference type="SUPFAM" id="SSF50998">
    <property type="entry name" value="Quinoprotein alcohol dehydrogenase-like"/>
    <property type="match status" value="1"/>
</dbReference>
<feature type="domain" description="WDHD1/CFT4 second beta-propeller" evidence="2">
    <location>
        <begin position="421"/>
        <end position="714"/>
    </location>
</feature>
<dbReference type="GO" id="GO:0043596">
    <property type="term" value="C:nuclear replication fork"/>
    <property type="evidence" value="ECO:0007669"/>
    <property type="project" value="TreeGrafter"/>
</dbReference>
<dbReference type="GO" id="GO:0003682">
    <property type="term" value="F:chromatin binding"/>
    <property type="evidence" value="ECO:0007669"/>
    <property type="project" value="TreeGrafter"/>
</dbReference>
<evidence type="ECO:0000313" key="4">
    <source>
        <dbReference type="Proteomes" id="UP001175271"/>
    </source>
</evidence>
<evidence type="ECO:0000259" key="2">
    <source>
        <dbReference type="Pfam" id="PF12341"/>
    </source>
</evidence>
<dbReference type="Proteomes" id="UP001175271">
    <property type="component" value="Unassembled WGS sequence"/>
</dbReference>
<keyword evidence="4" id="KW-1185">Reference proteome</keyword>
<dbReference type="Gene3D" id="2.130.10.10">
    <property type="entry name" value="YVTN repeat-like/Quinoprotein amine dehydrogenase"/>
    <property type="match status" value="2"/>
</dbReference>
<dbReference type="PANTHER" id="PTHR19932:SF10">
    <property type="entry name" value="WD REPEAT AND HMG-BOX DNA-BINDING PROTEIN 1"/>
    <property type="match status" value="1"/>
</dbReference>
<dbReference type="PANTHER" id="PTHR19932">
    <property type="entry name" value="WD REPEAT AND HMG-BOX DNA BINDING PROTEIN"/>
    <property type="match status" value="1"/>
</dbReference>
<feature type="region of interest" description="Disordered" evidence="1">
    <location>
        <begin position="875"/>
        <end position="916"/>
    </location>
</feature>
<feature type="region of interest" description="Disordered" evidence="1">
    <location>
        <begin position="953"/>
        <end position="974"/>
    </location>
</feature>
<protein>
    <recommendedName>
        <fullName evidence="2">WDHD1/CFT4 second beta-propeller domain-containing protein</fullName>
    </recommendedName>
</protein>
<dbReference type="GO" id="GO:0006261">
    <property type="term" value="P:DNA-templated DNA replication"/>
    <property type="evidence" value="ECO:0007669"/>
    <property type="project" value="TreeGrafter"/>
</dbReference>
<comment type="caution">
    <text evidence="3">The sequence shown here is derived from an EMBL/GenBank/DDBJ whole genome shotgun (WGS) entry which is preliminary data.</text>
</comment>
<accession>A0AA39HTA0</accession>
<proteinExistence type="predicted"/>
<dbReference type="GO" id="GO:0006281">
    <property type="term" value="P:DNA repair"/>
    <property type="evidence" value="ECO:0007669"/>
    <property type="project" value="TreeGrafter"/>
</dbReference>
<dbReference type="InterPro" id="IPR015943">
    <property type="entry name" value="WD40/YVTN_repeat-like_dom_sf"/>
</dbReference>
<evidence type="ECO:0000256" key="1">
    <source>
        <dbReference type="SAM" id="MobiDB-lite"/>
    </source>
</evidence>
<reference evidence="3" key="1">
    <citation type="submission" date="2023-06" db="EMBL/GenBank/DDBJ databases">
        <title>Genomic analysis of the entomopathogenic nematode Steinernema hermaphroditum.</title>
        <authorList>
            <person name="Schwarz E.M."/>
            <person name="Heppert J.K."/>
            <person name="Baniya A."/>
            <person name="Schwartz H.T."/>
            <person name="Tan C.-H."/>
            <person name="Antoshechkin I."/>
            <person name="Sternberg P.W."/>
            <person name="Goodrich-Blair H."/>
            <person name="Dillman A.R."/>
        </authorList>
    </citation>
    <scope>NUCLEOTIDE SEQUENCE</scope>
    <source>
        <strain evidence="3">PS9179</strain>
        <tissue evidence="3">Whole animal</tissue>
    </source>
</reference>
<dbReference type="GO" id="GO:0000278">
    <property type="term" value="P:mitotic cell cycle"/>
    <property type="evidence" value="ECO:0007669"/>
    <property type="project" value="TreeGrafter"/>
</dbReference>
<name>A0AA39HTA0_9BILA</name>
<dbReference type="EMBL" id="JAUCMV010000003">
    <property type="protein sequence ID" value="KAK0410518.1"/>
    <property type="molecule type" value="Genomic_DNA"/>
</dbReference>
<dbReference type="AlphaFoldDB" id="A0AA39HTA0"/>